<comment type="caution">
    <text evidence="7">The sequence shown here is derived from an EMBL/GenBank/DDBJ whole genome shotgun (WGS) entry which is preliminary data.</text>
</comment>
<dbReference type="RefSeq" id="WP_174581900.1">
    <property type="nucleotide sequence ID" value="NZ_CAJNOB010000012.1"/>
</dbReference>
<keyword evidence="5" id="KW-0812">Transmembrane</keyword>
<feature type="binding site" evidence="3">
    <location>
        <position position="183"/>
    </location>
    <ligand>
        <name>Cu cation</name>
        <dbReference type="ChEBI" id="CHEBI:23378"/>
    </ligand>
</feature>
<dbReference type="PROSITE" id="PS51352">
    <property type="entry name" value="THIOREDOXIN_2"/>
    <property type="match status" value="1"/>
</dbReference>
<accession>A0A8J2BSP0</accession>
<evidence type="ECO:0000256" key="5">
    <source>
        <dbReference type="SAM" id="Phobius"/>
    </source>
</evidence>
<feature type="disulfide bond" description="Redox-active" evidence="4">
    <location>
        <begin position="88"/>
        <end position="92"/>
    </location>
</feature>
<feature type="domain" description="Thioredoxin" evidence="6">
    <location>
        <begin position="50"/>
        <end position="220"/>
    </location>
</feature>
<dbReference type="CDD" id="cd02968">
    <property type="entry name" value="SCO"/>
    <property type="match status" value="1"/>
</dbReference>
<dbReference type="InterPro" id="IPR013766">
    <property type="entry name" value="Thioredoxin_domain"/>
</dbReference>
<dbReference type="EMBL" id="CAJNOB010000012">
    <property type="protein sequence ID" value="CAF0695867.1"/>
    <property type="molecule type" value="Genomic_DNA"/>
</dbReference>
<comment type="similarity">
    <text evidence="1">Belongs to the SCO1/2 family.</text>
</comment>
<keyword evidence="5" id="KW-0472">Membrane</keyword>
<evidence type="ECO:0000259" key="6">
    <source>
        <dbReference type="PROSITE" id="PS51352"/>
    </source>
</evidence>
<evidence type="ECO:0000256" key="2">
    <source>
        <dbReference type="ARBA" id="ARBA00023008"/>
    </source>
</evidence>
<dbReference type="SUPFAM" id="SSF52833">
    <property type="entry name" value="Thioredoxin-like"/>
    <property type="match status" value="1"/>
</dbReference>
<organism evidence="7 8">
    <name type="scientific">Candidatus Methylacidithermus pantelleriae</name>
    <dbReference type="NCBI Taxonomy" id="2744239"/>
    <lineage>
        <taxon>Bacteria</taxon>
        <taxon>Pseudomonadati</taxon>
        <taxon>Verrucomicrobiota</taxon>
        <taxon>Methylacidiphilae</taxon>
        <taxon>Methylacidiphilales</taxon>
        <taxon>Methylacidiphilaceae</taxon>
        <taxon>Candidatus Methylacidithermus</taxon>
    </lineage>
</organism>
<keyword evidence="2 3" id="KW-0186">Copper</keyword>
<gene>
    <name evidence="7" type="ORF">MPNT_20038</name>
</gene>
<dbReference type="GO" id="GO:0046872">
    <property type="term" value="F:metal ion binding"/>
    <property type="evidence" value="ECO:0007669"/>
    <property type="project" value="UniProtKB-KW"/>
</dbReference>
<dbReference type="InterPro" id="IPR003782">
    <property type="entry name" value="SCO1/SenC"/>
</dbReference>
<feature type="binding site" evidence="3">
    <location>
        <position position="92"/>
    </location>
    <ligand>
        <name>Cu cation</name>
        <dbReference type="ChEBI" id="CHEBI:23378"/>
    </ligand>
</feature>
<keyword evidence="3" id="KW-0479">Metal-binding</keyword>
<dbReference type="PANTHER" id="PTHR12151:SF25">
    <property type="entry name" value="LINALOOL DEHYDRATASE_ISOMERASE DOMAIN-CONTAINING PROTEIN"/>
    <property type="match status" value="1"/>
</dbReference>
<dbReference type="PANTHER" id="PTHR12151">
    <property type="entry name" value="ELECTRON TRANSPORT PROTIN SCO1/SENC FAMILY MEMBER"/>
    <property type="match status" value="1"/>
</dbReference>
<proteinExistence type="inferred from homology"/>
<feature type="transmembrane region" description="Helical" evidence="5">
    <location>
        <begin position="12"/>
        <end position="37"/>
    </location>
</feature>
<keyword evidence="5" id="KW-1133">Transmembrane helix</keyword>
<dbReference type="InterPro" id="IPR036249">
    <property type="entry name" value="Thioredoxin-like_sf"/>
</dbReference>
<evidence type="ECO:0000313" key="7">
    <source>
        <dbReference type="EMBL" id="CAF0695867.1"/>
    </source>
</evidence>
<name>A0A8J2BSP0_9BACT</name>
<evidence type="ECO:0000256" key="3">
    <source>
        <dbReference type="PIRSR" id="PIRSR603782-1"/>
    </source>
</evidence>
<keyword evidence="4" id="KW-1015">Disulfide bond</keyword>
<feature type="binding site" evidence="3">
    <location>
        <position position="88"/>
    </location>
    <ligand>
        <name>Cu cation</name>
        <dbReference type="ChEBI" id="CHEBI:23378"/>
    </ligand>
</feature>
<sequence>MKVASKTDTKFLIRLVLVLFFALVLIGMGINSLYFYFAMRVKRQFETEPLPRYREVPAFSLVDLSHQPVTRDSLRGKIWVAEFFYATCPGPCGIQSQRMQELQTILQQAKIHDVRLVSFSLDPQHDTPEVLAEYARRYKADPSLWFFLTGDPEQIRTLLLGGFRLAYAENPPEARPLRGKYTHATQLVLVDGQGVIRGYYDGLKPDTPTRVIQDIFTLLNAEILATEKGGRS</sequence>
<reference evidence="7" key="1">
    <citation type="submission" date="2021-02" db="EMBL/GenBank/DDBJ databases">
        <authorList>
            <person name="Cremers G."/>
            <person name="Picone N."/>
        </authorList>
    </citation>
    <scope>NUCLEOTIDE SEQUENCE</scope>
    <source>
        <strain evidence="7">PQ17</strain>
    </source>
</reference>
<dbReference type="Gene3D" id="3.40.30.10">
    <property type="entry name" value="Glutaredoxin"/>
    <property type="match status" value="1"/>
</dbReference>
<protein>
    <submittedName>
        <fullName evidence="7">Cu2+-binding oxygen sensor (SCO1/SenC/PrrC family)</fullName>
    </submittedName>
</protein>
<dbReference type="Pfam" id="PF02630">
    <property type="entry name" value="SCO1-SenC"/>
    <property type="match status" value="1"/>
</dbReference>
<keyword evidence="8" id="KW-1185">Reference proteome</keyword>
<evidence type="ECO:0000313" key="8">
    <source>
        <dbReference type="Proteomes" id="UP000663859"/>
    </source>
</evidence>
<dbReference type="Proteomes" id="UP000663859">
    <property type="component" value="Unassembled WGS sequence"/>
</dbReference>
<evidence type="ECO:0000256" key="4">
    <source>
        <dbReference type="PIRSR" id="PIRSR603782-2"/>
    </source>
</evidence>
<evidence type="ECO:0000256" key="1">
    <source>
        <dbReference type="ARBA" id="ARBA00010996"/>
    </source>
</evidence>
<dbReference type="AlphaFoldDB" id="A0A8J2BSP0"/>